<dbReference type="AlphaFoldDB" id="A0A3G8LS39"/>
<dbReference type="OrthoDB" id="8454826at2"/>
<evidence type="ECO:0000256" key="2">
    <source>
        <dbReference type="ARBA" id="ARBA00022729"/>
    </source>
</evidence>
<gene>
    <name evidence="5" type="ORF">EGC82_06340</name>
</gene>
<evidence type="ECO:0000313" key="5">
    <source>
        <dbReference type="EMBL" id="AZG72426.1"/>
    </source>
</evidence>
<accession>A0A3G8LS39</accession>
<sequence length="247" mass="28099">MKKRFMALSCFLIFFCGFTVQANTALKYNVNASSSWVPYYIPDSSEEPGILGELVPLLLAKANIAIEKHNFPPKRTNYALDNGLLDFDFVSPSWFPNRELGSLFVQSDPIIAIKENIITLEEKAQDWQNIDQIKAKEIGTVRGYLYHDDAEFTRVDFLSERDLIKALYKNRVDAAICGDLPALYWAKKLNSPITLAAVHTQGHLVMRLRKEHATLLPQINAAIAEFKQNGTTQRIIDKYTKQDVFNQ</sequence>
<dbReference type="RefSeq" id="WP_124730017.1">
    <property type="nucleotide sequence ID" value="NZ_CBCSKC010000001.1"/>
</dbReference>
<dbReference type="Proteomes" id="UP000278035">
    <property type="component" value="Chromosome"/>
</dbReference>
<dbReference type="Pfam" id="PF00497">
    <property type="entry name" value="SBP_bac_3"/>
    <property type="match status" value="1"/>
</dbReference>
<dbReference type="InterPro" id="IPR001638">
    <property type="entry name" value="Solute-binding_3/MltF_N"/>
</dbReference>
<dbReference type="SUPFAM" id="SSF53850">
    <property type="entry name" value="Periplasmic binding protein-like II"/>
    <property type="match status" value="1"/>
</dbReference>
<evidence type="ECO:0000259" key="4">
    <source>
        <dbReference type="SMART" id="SM00062"/>
    </source>
</evidence>
<dbReference type="SMART" id="SM00062">
    <property type="entry name" value="PBPb"/>
    <property type="match status" value="1"/>
</dbReference>
<feature type="chain" id="PRO_5018178767" evidence="3">
    <location>
        <begin position="23"/>
        <end position="247"/>
    </location>
</feature>
<dbReference type="PANTHER" id="PTHR35936:SF25">
    <property type="entry name" value="ABC TRANSPORTER SUBSTRATE-BINDING PROTEIN"/>
    <property type="match status" value="1"/>
</dbReference>
<dbReference type="Gene3D" id="3.40.190.10">
    <property type="entry name" value="Periplasmic binding protein-like II"/>
    <property type="match status" value="2"/>
</dbReference>
<keyword evidence="6" id="KW-1185">Reference proteome</keyword>
<evidence type="ECO:0000256" key="1">
    <source>
        <dbReference type="ARBA" id="ARBA00010333"/>
    </source>
</evidence>
<name>A0A3G8LS39_9GAMM</name>
<organism evidence="5 6">
    <name type="scientific">Shewanella livingstonensis</name>
    <dbReference type="NCBI Taxonomy" id="150120"/>
    <lineage>
        <taxon>Bacteria</taxon>
        <taxon>Pseudomonadati</taxon>
        <taxon>Pseudomonadota</taxon>
        <taxon>Gammaproteobacteria</taxon>
        <taxon>Alteromonadales</taxon>
        <taxon>Shewanellaceae</taxon>
        <taxon>Shewanella</taxon>
    </lineage>
</organism>
<dbReference type="EMBL" id="CP034015">
    <property type="protein sequence ID" value="AZG72426.1"/>
    <property type="molecule type" value="Genomic_DNA"/>
</dbReference>
<protein>
    <submittedName>
        <fullName evidence="5">ABC transporter substrate-binding protein</fullName>
    </submittedName>
</protein>
<feature type="domain" description="Solute-binding protein family 3/N-terminal" evidence="4">
    <location>
        <begin position="27"/>
        <end position="243"/>
    </location>
</feature>
<dbReference type="PANTHER" id="PTHR35936">
    <property type="entry name" value="MEMBRANE-BOUND LYTIC MUREIN TRANSGLYCOSYLASE F"/>
    <property type="match status" value="1"/>
</dbReference>
<keyword evidence="2 3" id="KW-0732">Signal</keyword>
<dbReference type="KEGG" id="slj:EGC82_06340"/>
<reference evidence="6" key="1">
    <citation type="submission" date="2018-11" db="EMBL/GenBank/DDBJ databases">
        <title>Shewanella sp. M2.</title>
        <authorList>
            <person name="Hwang Y.J."/>
            <person name="Hwang C.Y."/>
        </authorList>
    </citation>
    <scope>NUCLEOTIDE SEQUENCE [LARGE SCALE GENOMIC DNA]</scope>
    <source>
        <strain evidence="6">LMG 19866</strain>
    </source>
</reference>
<evidence type="ECO:0000313" key="6">
    <source>
        <dbReference type="Proteomes" id="UP000278035"/>
    </source>
</evidence>
<feature type="signal peptide" evidence="3">
    <location>
        <begin position="1"/>
        <end position="22"/>
    </location>
</feature>
<comment type="similarity">
    <text evidence="1">Belongs to the bacterial solute-binding protein 3 family.</text>
</comment>
<evidence type="ECO:0000256" key="3">
    <source>
        <dbReference type="SAM" id="SignalP"/>
    </source>
</evidence>
<proteinExistence type="inferred from homology"/>